<evidence type="ECO:0000256" key="15">
    <source>
        <dbReference type="SAM" id="Phobius"/>
    </source>
</evidence>
<proteinExistence type="predicted"/>
<evidence type="ECO:0000259" key="18">
    <source>
        <dbReference type="PROSITE" id="PS50885"/>
    </source>
</evidence>
<feature type="transmembrane region" description="Helical" evidence="15">
    <location>
        <begin position="352"/>
        <end position="370"/>
    </location>
</feature>
<reference evidence="19" key="1">
    <citation type="submission" date="2020-05" db="EMBL/GenBank/DDBJ databases">
        <authorList>
            <person name="Zhu T."/>
            <person name="Keshari N."/>
            <person name="Lu X."/>
        </authorList>
    </citation>
    <scope>NUCLEOTIDE SEQUENCE</scope>
    <source>
        <strain evidence="19">NK1-12</strain>
    </source>
</reference>
<dbReference type="InterPro" id="IPR000014">
    <property type="entry name" value="PAS"/>
</dbReference>
<organism evidence="19">
    <name type="scientific">Leptolyngbya sp. NK1-12</name>
    <dbReference type="NCBI Taxonomy" id="2547451"/>
    <lineage>
        <taxon>Bacteria</taxon>
        <taxon>Bacillati</taxon>
        <taxon>Cyanobacteriota</taxon>
        <taxon>Cyanophyceae</taxon>
        <taxon>Leptolyngbyales</taxon>
        <taxon>Leptolyngbyaceae</taxon>
        <taxon>Leptolyngbya group</taxon>
        <taxon>Leptolyngbya</taxon>
    </lineage>
</organism>
<evidence type="ECO:0000259" key="16">
    <source>
        <dbReference type="PROSITE" id="PS50112"/>
    </source>
</evidence>
<sequence>MTGKATPPIPGKFPLRVTLVVPFVLQILAAVGLVGYLSFRNGQRAVNDLATQLRSEVTARIEAELTTYLESPHNFNQLNASAFTEGNFDLATASNAKQFLTQIQISPFVYASYCGDAQGQALGVMRRPRQASEPIALFASNAQTDNRFYFYAMDDRGNRQRILEKLKAYDPRQRPWYKAALQQEKPIWTEVYLDFAIGLPTITASMPVYDASGKIAGVCATDVVLLQDLRRFLASLSIGRTGEAFVIDRAGSMLSSSTDEPLTVGQGEQAKLVTATASENPLVRETARYLQQQFNGFEQIQQSQQLNYQINGERQFVHVLPLKDGRGIDWLIVVVVPEADFMRQIYATLRNAIGLTLLALATAIAVGIWTSRWVTKPIQRVSQASEEIAKGHLDQQIAPSPITEIDALATSFNSMAGQIQQSFQALQQSEATNRAIVTTIPDLMIRAKGDGTYLEIVGSDRLRGVHGVKQFSRGRTVRESLPPDLAELRMHHVRQALTTGELQVYEQRITIDAQPQDEEVRILVMGDDEVLIMVRDITDRKRAEEALRIAEENYRSIFENALEGIFQSSPGGQFINANSALAKIYGYDSPAEMMASITNIGEQLYVDPEKRAEFRKLLEQQDAVKDFQYRCYCKDGSIIWIQIDARAVKDNDGRVLYYEGIVQDITERKRREDELRRQLEELKIEIDQKKREKEVATLTESSYFQEVQQEIAEVNLDEFWS</sequence>
<keyword evidence="11 15" id="KW-1133">Transmembrane helix</keyword>
<dbReference type="PANTHER" id="PTHR43304:SF1">
    <property type="entry name" value="PAC DOMAIN-CONTAINING PROTEIN"/>
    <property type="match status" value="1"/>
</dbReference>
<keyword evidence="13 15" id="KW-0472">Membrane</keyword>
<dbReference type="CDD" id="cd06225">
    <property type="entry name" value="HAMP"/>
    <property type="match status" value="1"/>
</dbReference>
<dbReference type="NCBIfam" id="TIGR00229">
    <property type="entry name" value="sensory_box"/>
    <property type="match status" value="1"/>
</dbReference>
<dbReference type="InterPro" id="IPR033479">
    <property type="entry name" value="dCache_1"/>
</dbReference>
<gene>
    <name evidence="19" type="ORF">HJG54_21035</name>
</gene>
<dbReference type="AlphaFoldDB" id="A0AA96WFA2"/>
<dbReference type="Gene3D" id="6.10.340.10">
    <property type="match status" value="1"/>
</dbReference>
<dbReference type="CDD" id="cd00130">
    <property type="entry name" value="PAS"/>
    <property type="match status" value="1"/>
</dbReference>
<keyword evidence="8" id="KW-0547">Nucleotide-binding</keyword>
<name>A0AA96WFA2_9CYAN</name>
<keyword evidence="6" id="KW-0808">Transferase</keyword>
<comment type="catalytic activity">
    <reaction evidence="1">
        <text>ATP + protein L-histidine = ADP + protein N-phospho-L-histidine.</text>
        <dbReference type="EC" id="2.7.13.3"/>
    </reaction>
</comment>
<keyword evidence="5" id="KW-0597">Phosphoprotein</keyword>
<keyword evidence="12" id="KW-0902">Two-component regulatory system</keyword>
<feature type="coiled-coil region" evidence="14">
    <location>
        <begin position="662"/>
        <end position="699"/>
    </location>
</feature>
<evidence type="ECO:0000256" key="1">
    <source>
        <dbReference type="ARBA" id="ARBA00000085"/>
    </source>
</evidence>
<dbReference type="SUPFAM" id="SSF55785">
    <property type="entry name" value="PYP-like sensor domain (PAS domain)"/>
    <property type="match status" value="2"/>
</dbReference>
<dbReference type="CDD" id="cd12913">
    <property type="entry name" value="PDC1_MCP_like"/>
    <property type="match status" value="1"/>
</dbReference>
<dbReference type="GO" id="GO:0005524">
    <property type="term" value="F:ATP binding"/>
    <property type="evidence" value="ECO:0007669"/>
    <property type="project" value="UniProtKB-KW"/>
</dbReference>
<feature type="domain" description="PAC" evidence="17">
    <location>
        <begin position="625"/>
        <end position="677"/>
    </location>
</feature>
<evidence type="ECO:0000256" key="10">
    <source>
        <dbReference type="ARBA" id="ARBA00022840"/>
    </source>
</evidence>
<dbReference type="PROSITE" id="PS50885">
    <property type="entry name" value="HAMP"/>
    <property type="match status" value="1"/>
</dbReference>
<dbReference type="GO" id="GO:0005886">
    <property type="term" value="C:plasma membrane"/>
    <property type="evidence" value="ECO:0007669"/>
    <property type="project" value="UniProtKB-SubCell"/>
</dbReference>
<evidence type="ECO:0000256" key="2">
    <source>
        <dbReference type="ARBA" id="ARBA00004651"/>
    </source>
</evidence>
<evidence type="ECO:0000256" key="8">
    <source>
        <dbReference type="ARBA" id="ARBA00022741"/>
    </source>
</evidence>
<dbReference type="InterPro" id="IPR029151">
    <property type="entry name" value="Sensor-like_sf"/>
</dbReference>
<dbReference type="Gene3D" id="6.10.250.490">
    <property type="match status" value="1"/>
</dbReference>
<dbReference type="SMART" id="SM00304">
    <property type="entry name" value="HAMP"/>
    <property type="match status" value="1"/>
</dbReference>
<comment type="subcellular location">
    <subcellularLocation>
        <location evidence="2">Cell membrane</location>
        <topology evidence="2">Multi-pass membrane protein</topology>
    </subcellularLocation>
</comment>
<evidence type="ECO:0000256" key="12">
    <source>
        <dbReference type="ARBA" id="ARBA00023012"/>
    </source>
</evidence>
<evidence type="ECO:0000256" key="3">
    <source>
        <dbReference type="ARBA" id="ARBA00012438"/>
    </source>
</evidence>
<keyword evidence="10" id="KW-0067">ATP-binding</keyword>
<dbReference type="GO" id="GO:0004673">
    <property type="term" value="F:protein histidine kinase activity"/>
    <property type="evidence" value="ECO:0007669"/>
    <property type="project" value="UniProtKB-EC"/>
</dbReference>
<dbReference type="Pfam" id="PF02743">
    <property type="entry name" value="dCache_1"/>
    <property type="match status" value="1"/>
</dbReference>
<dbReference type="PROSITE" id="PS50113">
    <property type="entry name" value="PAC"/>
    <property type="match status" value="1"/>
</dbReference>
<evidence type="ECO:0000256" key="4">
    <source>
        <dbReference type="ARBA" id="ARBA00022475"/>
    </source>
</evidence>
<feature type="domain" description="PAS" evidence="16">
    <location>
        <begin position="550"/>
        <end position="620"/>
    </location>
</feature>
<evidence type="ECO:0000256" key="9">
    <source>
        <dbReference type="ARBA" id="ARBA00022777"/>
    </source>
</evidence>
<dbReference type="InterPro" id="IPR035965">
    <property type="entry name" value="PAS-like_dom_sf"/>
</dbReference>
<dbReference type="SMART" id="SM00086">
    <property type="entry name" value="PAC"/>
    <property type="match status" value="1"/>
</dbReference>
<keyword evidence="14" id="KW-0175">Coiled coil</keyword>
<dbReference type="GO" id="GO:0000160">
    <property type="term" value="P:phosphorelay signal transduction system"/>
    <property type="evidence" value="ECO:0007669"/>
    <property type="project" value="UniProtKB-KW"/>
</dbReference>
<evidence type="ECO:0000256" key="14">
    <source>
        <dbReference type="SAM" id="Coils"/>
    </source>
</evidence>
<evidence type="ECO:0000259" key="17">
    <source>
        <dbReference type="PROSITE" id="PS50113"/>
    </source>
</evidence>
<keyword evidence="7 15" id="KW-0812">Transmembrane</keyword>
<dbReference type="EC" id="2.7.13.3" evidence="3"/>
<dbReference type="InterPro" id="IPR001610">
    <property type="entry name" value="PAC"/>
</dbReference>
<feature type="domain" description="HAMP" evidence="18">
    <location>
        <begin position="372"/>
        <end position="424"/>
    </location>
</feature>
<protein>
    <recommendedName>
        <fullName evidence="3">histidine kinase</fullName>
        <ecNumber evidence="3">2.7.13.3</ecNumber>
    </recommendedName>
</protein>
<dbReference type="SUPFAM" id="SSF103190">
    <property type="entry name" value="Sensory domain-like"/>
    <property type="match status" value="1"/>
</dbReference>
<dbReference type="SUPFAM" id="SSF158472">
    <property type="entry name" value="HAMP domain-like"/>
    <property type="match status" value="1"/>
</dbReference>
<evidence type="ECO:0000313" key="19">
    <source>
        <dbReference type="EMBL" id="WNZ25087.1"/>
    </source>
</evidence>
<dbReference type="Pfam" id="PF13426">
    <property type="entry name" value="PAS_9"/>
    <property type="match status" value="1"/>
</dbReference>
<dbReference type="InterPro" id="IPR000700">
    <property type="entry name" value="PAS-assoc_C"/>
</dbReference>
<feature type="transmembrane region" description="Helical" evidence="15">
    <location>
        <begin position="20"/>
        <end position="39"/>
    </location>
</feature>
<dbReference type="RefSeq" id="WP_316431197.1">
    <property type="nucleotide sequence ID" value="NZ_CP053586.1"/>
</dbReference>
<evidence type="ECO:0000256" key="13">
    <source>
        <dbReference type="ARBA" id="ARBA00023136"/>
    </source>
</evidence>
<evidence type="ECO:0000256" key="7">
    <source>
        <dbReference type="ARBA" id="ARBA00022692"/>
    </source>
</evidence>
<dbReference type="EMBL" id="CP053586">
    <property type="protein sequence ID" value="WNZ25087.1"/>
    <property type="molecule type" value="Genomic_DNA"/>
</dbReference>
<dbReference type="InterPro" id="IPR052162">
    <property type="entry name" value="Sensor_kinase/Photoreceptor"/>
</dbReference>
<evidence type="ECO:0000256" key="6">
    <source>
        <dbReference type="ARBA" id="ARBA00022679"/>
    </source>
</evidence>
<dbReference type="PANTHER" id="PTHR43304">
    <property type="entry name" value="PHYTOCHROME-LIKE PROTEIN CPH1"/>
    <property type="match status" value="1"/>
</dbReference>
<dbReference type="Gene3D" id="3.30.450.20">
    <property type="entry name" value="PAS domain"/>
    <property type="match status" value="3"/>
</dbReference>
<dbReference type="Pfam" id="PF00672">
    <property type="entry name" value="HAMP"/>
    <property type="match status" value="1"/>
</dbReference>
<accession>A0AA96WFA2</accession>
<dbReference type="PROSITE" id="PS50112">
    <property type="entry name" value="PAS"/>
    <property type="match status" value="1"/>
</dbReference>
<keyword evidence="9" id="KW-0418">Kinase</keyword>
<keyword evidence="4" id="KW-1003">Cell membrane</keyword>
<evidence type="ECO:0000256" key="11">
    <source>
        <dbReference type="ARBA" id="ARBA00022989"/>
    </source>
</evidence>
<evidence type="ECO:0000256" key="5">
    <source>
        <dbReference type="ARBA" id="ARBA00022553"/>
    </source>
</evidence>
<dbReference type="InterPro" id="IPR003660">
    <property type="entry name" value="HAMP_dom"/>
</dbReference>